<proteinExistence type="predicted"/>
<dbReference type="EMBL" id="BGZK01000597">
    <property type="protein sequence ID" value="GBP52201.1"/>
    <property type="molecule type" value="Genomic_DNA"/>
</dbReference>
<dbReference type="Proteomes" id="UP000299102">
    <property type="component" value="Unassembled WGS sequence"/>
</dbReference>
<gene>
    <name evidence="2" type="ORF">EVAR_87586_1</name>
</gene>
<organism evidence="2 3">
    <name type="scientific">Eumeta variegata</name>
    <name type="common">Bagworm moth</name>
    <name type="synonym">Eumeta japonica</name>
    <dbReference type="NCBI Taxonomy" id="151549"/>
    <lineage>
        <taxon>Eukaryota</taxon>
        <taxon>Metazoa</taxon>
        <taxon>Ecdysozoa</taxon>
        <taxon>Arthropoda</taxon>
        <taxon>Hexapoda</taxon>
        <taxon>Insecta</taxon>
        <taxon>Pterygota</taxon>
        <taxon>Neoptera</taxon>
        <taxon>Endopterygota</taxon>
        <taxon>Lepidoptera</taxon>
        <taxon>Glossata</taxon>
        <taxon>Ditrysia</taxon>
        <taxon>Tineoidea</taxon>
        <taxon>Psychidae</taxon>
        <taxon>Oiketicinae</taxon>
        <taxon>Eumeta</taxon>
    </lineage>
</organism>
<protein>
    <submittedName>
        <fullName evidence="2">Uncharacterized protein</fullName>
    </submittedName>
</protein>
<evidence type="ECO:0000313" key="2">
    <source>
        <dbReference type="EMBL" id="GBP52201.1"/>
    </source>
</evidence>
<feature type="compositionally biased region" description="Polar residues" evidence="1">
    <location>
        <begin position="78"/>
        <end position="95"/>
    </location>
</feature>
<reference evidence="2 3" key="1">
    <citation type="journal article" date="2019" name="Commun. Biol.">
        <title>The bagworm genome reveals a unique fibroin gene that provides high tensile strength.</title>
        <authorList>
            <person name="Kono N."/>
            <person name="Nakamura H."/>
            <person name="Ohtoshi R."/>
            <person name="Tomita M."/>
            <person name="Numata K."/>
            <person name="Arakawa K."/>
        </authorList>
    </citation>
    <scope>NUCLEOTIDE SEQUENCE [LARGE SCALE GENOMIC DNA]</scope>
</reference>
<name>A0A4C1WLP8_EUMVA</name>
<keyword evidence="3" id="KW-1185">Reference proteome</keyword>
<feature type="region of interest" description="Disordered" evidence="1">
    <location>
        <begin position="1"/>
        <end position="95"/>
    </location>
</feature>
<evidence type="ECO:0000256" key="1">
    <source>
        <dbReference type="SAM" id="MobiDB-lite"/>
    </source>
</evidence>
<feature type="compositionally biased region" description="Basic residues" evidence="1">
    <location>
        <begin position="24"/>
        <end position="34"/>
    </location>
</feature>
<comment type="caution">
    <text evidence="2">The sequence shown here is derived from an EMBL/GenBank/DDBJ whole genome shotgun (WGS) entry which is preliminary data.</text>
</comment>
<sequence>MGTAELLRRRAVGGCARTRSPSLARRRRGGRARVPRADAGGRGRRACVPAGSRRGPASGEPPVAPPTRGYGVALGYGTATTDNRNGSYSRTALPT</sequence>
<accession>A0A4C1WLP8</accession>
<evidence type="ECO:0000313" key="3">
    <source>
        <dbReference type="Proteomes" id="UP000299102"/>
    </source>
</evidence>
<dbReference type="AlphaFoldDB" id="A0A4C1WLP8"/>